<protein>
    <submittedName>
        <fullName evidence="10">Polymorphic outer membrane protein, putative</fullName>
    </submittedName>
</protein>
<dbReference type="GO" id="GO:0005576">
    <property type="term" value="C:extracellular region"/>
    <property type="evidence" value="ECO:0007669"/>
    <property type="project" value="UniProtKB-SubCell"/>
</dbReference>
<dbReference type="VEuPathDB" id="TrichDB:TVAG_152680"/>
<evidence type="ECO:0000256" key="6">
    <source>
        <dbReference type="ARBA" id="ARBA00023136"/>
    </source>
</evidence>
<evidence type="ECO:0000256" key="7">
    <source>
        <dbReference type="ARBA" id="ARBA00023237"/>
    </source>
</evidence>
<dbReference type="RefSeq" id="XP_001303631.1">
    <property type="nucleotide sequence ID" value="XM_001303630.1"/>
</dbReference>
<keyword evidence="4" id="KW-0964">Secreted</keyword>
<evidence type="ECO:0000256" key="4">
    <source>
        <dbReference type="ARBA" id="ARBA00022525"/>
    </source>
</evidence>
<gene>
    <name evidence="10" type="ORF">TVAG_152680</name>
</gene>
<keyword evidence="5" id="KW-0732">Signal</keyword>
<keyword evidence="6 9" id="KW-0472">Membrane</keyword>
<dbReference type="Pfam" id="PF02415">
    <property type="entry name" value="Chlam_PMP"/>
    <property type="match status" value="1"/>
</dbReference>
<dbReference type="InParanoid" id="A2FWL6"/>
<feature type="compositionally biased region" description="Low complexity" evidence="8">
    <location>
        <begin position="556"/>
        <end position="569"/>
    </location>
</feature>
<dbReference type="InterPro" id="IPR003368">
    <property type="entry name" value="POMP_repeat"/>
</dbReference>
<keyword evidence="11" id="KW-1185">Reference proteome</keyword>
<comment type="subcellular location">
    <subcellularLocation>
        <location evidence="1">Cell envelope</location>
    </subcellularLocation>
    <subcellularLocation>
        <location evidence="2">Cell outer membrane</location>
    </subcellularLocation>
    <subcellularLocation>
        <location evidence="3">Secreted</location>
    </subcellularLocation>
</comment>
<evidence type="ECO:0000256" key="1">
    <source>
        <dbReference type="ARBA" id="ARBA00004196"/>
    </source>
</evidence>
<proteinExistence type="predicted"/>
<feature type="compositionally biased region" description="Acidic residues" evidence="8">
    <location>
        <begin position="570"/>
        <end position="584"/>
    </location>
</feature>
<evidence type="ECO:0000256" key="5">
    <source>
        <dbReference type="ARBA" id="ARBA00022729"/>
    </source>
</evidence>
<keyword evidence="7" id="KW-0998">Cell outer membrane</keyword>
<dbReference type="AlphaFoldDB" id="A2FWL6"/>
<evidence type="ECO:0000256" key="9">
    <source>
        <dbReference type="SAM" id="Phobius"/>
    </source>
</evidence>
<dbReference type="KEGG" id="tva:4748387"/>
<keyword evidence="9" id="KW-1133">Transmembrane helix</keyword>
<reference evidence="10" key="2">
    <citation type="journal article" date="2007" name="Science">
        <title>Draft genome sequence of the sexually transmitted pathogen Trichomonas vaginalis.</title>
        <authorList>
            <person name="Carlton J.M."/>
            <person name="Hirt R.P."/>
            <person name="Silva J.C."/>
            <person name="Delcher A.L."/>
            <person name="Schatz M."/>
            <person name="Zhao Q."/>
            <person name="Wortman J.R."/>
            <person name="Bidwell S.L."/>
            <person name="Alsmark U.C.M."/>
            <person name="Besteiro S."/>
            <person name="Sicheritz-Ponten T."/>
            <person name="Noel C.J."/>
            <person name="Dacks J.B."/>
            <person name="Foster P.G."/>
            <person name="Simillion C."/>
            <person name="Van de Peer Y."/>
            <person name="Miranda-Saavedra D."/>
            <person name="Barton G.J."/>
            <person name="Westrop G.D."/>
            <person name="Mueller S."/>
            <person name="Dessi D."/>
            <person name="Fiori P.L."/>
            <person name="Ren Q."/>
            <person name="Paulsen I."/>
            <person name="Zhang H."/>
            <person name="Bastida-Corcuera F.D."/>
            <person name="Simoes-Barbosa A."/>
            <person name="Brown M.T."/>
            <person name="Hayes R.D."/>
            <person name="Mukherjee M."/>
            <person name="Okumura C.Y."/>
            <person name="Schneider R."/>
            <person name="Smith A.J."/>
            <person name="Vanacova S."/>
            <person name="Villalvazo M."/>
            <person name="Haas B.J."/>
            <person name="Pertea M."/>
            <person name="Feldblyum T.V."/>
            <person name="Utterback T.R."/>
            <person name="Shu C.L."/>
            <person name="Osoegawa K."/>
            <person name="de Jong P.J."/>
            <person name="Hrdy I."/>
            <person name="Horvathova L."/>
            <person name="Zubacova Z."/>
            <person name="Dolezal P."/>
            <person name="Malik S.B."/>
            <person name="Logsdon J.M. Jr."/>
            <person name="Henze K."/>
            <person name="Gupta A."/>
            <person name="Wang C.C."/>
            <person name="Dunne R.L."/>
            <person name="Upcroft J.A."/>
            <person name="Upcroft P."/>
            <person name="White O."/>
            <person name="Salzberg S.L."/>
            <person name="Tang P."/>
            <person name="Chiu C.-H."/>
            <person name="Lee Y.-S."/>
            <person name="Embley T.M."/>
            <person name="Coombs G.H."/>
            <person name="Mottram J.C."/>
            <person name="Tachezy J."/>
            <person name="Fraser-Liggett C.M."/>
            <person name="Johnson P.J."/>
        </authorList>
    </citation>
    <scope>NUCLEOTIDE SEQUENCE [LARGE SCALE GENOMIC DNA]</scope>
    <source>
        <strain evidence="10">G3</strain>
    </source>
</reference>
<evidence type="ECO:0000256" key="2">
    <source>
        <dbReference type="ARBA" id="ARBA00004442"/>
    </source>
</evidence>
<evidence type="ECO:0000313" key="11">
    <source>
        <dbReference type="Proteomes" id="UP000001542"/>
    </source>
</evidence>
<sequence length="590" mass="66560">MQWIFFLSERVPQFYSIERQYIDAPSEPSGGRNIDFIDTKINSTLETFLYSSLNVHNSYFAYLTSFGRDIFPIGGGAIFASHSRVVVKNHNKSKDFGFYYNKAPLGGALLLTNCESFINQVNFIQNKAFLTGGAIYADKLEPKFTELLIFDSIFENNSADDVGGAIACMFMNESYIDSCFFIGNDARMRGGAIFIQLTKSSIFDSVFKLNTAGNIIDPERGTAKFINKETNKKYLLDDSYHFRGRGGAAIYYMGDISNESSPVLYTQNTCFMNNQAHRGTDLGERAQRAGHHIMFDLCCKWDSYHDSFFGPSFDQNVAHVNREFRNSTLIVNYLPQNNTNCQGEVIEQKPPIQISFAEKINKEDDSKTISVPSPSKYIYQATPITKLPKETESSPSVLPSLRPMTKTITKKSNTIPQPTISLSIVKAYAQTVKHGYMGKTSLSSFITKTSTITLFETLTETLIETINTRNEQTMFWTFVHTSILSETKIGIEFIYEYMKGLDTRIVIVLAVLGCLFIMCLAIIVLFLYRKMVHDKSAETESLESEKEPNDEKQTIVNYEVDNNDNVNEGNSEEIVDAGNPEDDAYMNGDF</sequence>
<dbReference type="Proteomes" id="UP000001542">
    <property type="component" value="Unassembled WGS sequence"/>
</dbReference>
<evidence type="ECO:0000256" key="3">
    <source>
        <dbReference type="ARBA" id="ARBA00004613"/>
    </source>
</evidence>
<accession>A2FWL6</accession>
<name>A2FWL6_TRIV3</name>
<dbReference type="EMBL" id="DS114088">
    <property type="protein sequence ID" value="EAX90701.1"/>
    <property type="molecule type" value="Genomic_DNA"/>
</dbReference>
<dbReference type="PANTHER" id="PTHR46155">
    <property type="entry name" value="BIFUNCTIONAL INHIBITOR/LIPID-TRANSFER PROTEIN/SEED STORAGE 2S ALBUMIN SUPERFAMILY PROTEIN"/>
    <property type="match status" value="1"/>
</dbReference>
<feature type="transmembrane region" description="Helical" evidence="9">
    <location>
        <begin position="505"/>
        <end position="528"/>
    </location>
</feature>
<evidence type="ECO:0000313" key="10">
    <source>
        <dbReference type="EMBL" id="EAX90701.1"/>
    </source>
</evidence>
<organism evidence="10 11">
    <name type="scientific">Trichomonas vaginalis (strain ATCC PRA-98 / G3)</name>
    <dbReference type="NCBI Taxonomy" id="412133"/>
    <lineage>
        <taxon>Eukaryota</taxon>
        <taxon>Metamonada</taxon>
        <taxon>Parabasalia</taxon>
        <taxon>Trichomonadida</taxon>
        <taxon>Trichomonadidae</taxon>
        <taxon>Trichomonas</taxon>
    </lineage>
</organism>
<dbReference type="SMR" id="A2FWL6"/>
<dbReference type="NCBIfam" id="TIGR01376">
    <property type="entry name" value="POMP_repeat"/>
    <property type="match status" value="1"/>
</dbReference>
<feature type="compositionally biased region" description="Basic and acidic residues" evidence="8">
    <location>
        <begin position="538"/>
        <end position="553"/>
    </location>
</feature>
<dbReference type="OrthoDB" id="5987961at2759"/>
<reference evidence="10" key="1">
    <citation type="submission" date="2006-10" db="EMBL/GenBank/DDBJ databases">
        <authorList>
            <person name="Amadeo P."/>
            <person name="Zhao Q."/>
            <person name="Wortman J."/>
            <person name="Fraser-Liggett C."/>
            <person name="Carlton J."/>
        </authorList>
    </citation>
    <scope>NUCLEOTIDE SEQUENCE</scope>
    <source>
        <strain evidence="10">G3</strain>
    </source>
</reference>
<feature type="region of interest" description="Disordered" evidence="8">
    <location>
        <begin position="538"/>
        <end position="590"/>
    </location>
</feature>
<evidence type="ECO:0000256" key="8">
    <source>
        <dbReference type="SAM" id="MobiDB-lite"/>
    </source>
</evidence>
<keyword evidence="9" id="KW-0812">Transmembrane</keyword>
<dbReference type="PANTHER" id="PTHR46155:SF1">
    <property type="entry name" value="BIFUNCTIONAL INHIBITOR_LIPID-TRANSFER PROTEIN_SEED STORAGE 2S ALBUMIN SUPERFAMILY PROTEIN"/>
    <property type="match status" value="1"/>
</dbReference>
<dbReference type="VEuPathDB" id="TrichDB:TVAGG3_1033420"/>